<dbReference type="PANTHER" id="PTHR23318">
    <property type="entry name" value="ATP SYNTHASE GAMMA-RELATED"/>
    <property type="match status" value="1"/>
</dbReference>
<evidence type="ECO:0000313" key="6">
    <source>
        <dbReference type="WBParaSite" id="PSAMB.scaffold9188size5250.g32219.t1"/>
    </source>
</evidence>
<sequence>TLMTQGVLSAVEECLRSPDDLTRAATIEIFAMVVDHSPQLARDYLLTQGKNSELDQDDLLINKLIAQLFNDPDPELTSAMQLLHVLRLLVDPDNMMTAPASKSEKTEFLSFFYKRAMGNLCRPLMENTTGKRPTKDDYHTAHKLSLVLEILCFCIEHHSWNIRNFCTNKDVLKRVLVLLKSNHAFLALGALRLFRRVVQLKDEVYNRYIVGHNLFEPIVHCFKANGNRYNLMNSALLELVEFIRTEDVKTLLFHFVEQHIGEFEDVDYVKTFANLRLKYDQHKDREKEQGKSLVGGSPINPPPVWKRDQRELDKDEEGWFNEDDEEWDGGKTSPTVRSKTPPTREDEDGESLATPSKISASPSTAAELPSNFVCASEIDENAVAPPLKNTKSGQTYPSVLSKRR</sequence>
<dbReference type="GO" id="GO:0072542">
    <property type="term" value="F:protein phosphatase activator activity"/>
    <property type="evidence" value="ECO:0007669"/>
    <property type="project" value="TreeGrafter"/>
</dbReference>
<dbReference type="GO" id="GO:0005654">
    <property type="term" value="C:nucleoplasm"/>
    <property type="evidence" value="ECO:0007669"/>
    <property type="project" value="TreeGrafter"/>
</dbReference>
<dbReference type="WBParaSite" id="PSAMB.scaffold9188size5250.g32219.t1">
    <property type="protein sequence ID" value="PSAMB.scaffold9188size5250.g32219.t1"/>
    <property type="gene ID" value="PSAMB.scaffold9188size5250.g32219"/>
</dbReference>
<keyword evidence="2" id="KW-0539">Nucleus</keyword>
<dbReference type="GO" id="GO:0030289">
    <property type="term" value="C:protein phosphatase 4 complex"/>
    <property type="evidence" value="ECO:0007669"/>
    <property type="project" value="TreeGrafter"/>
</dbReference>
<evidence type="ECO:0000256" key="3">
    <source>
        <dbReference type="SAM" id="MobiDB-lite"/>
    </source>
</evidence>
<dbReference type="InterPro" id="IPR006887">
    <property type="entry name" value="P4R3-like_central_dom"/>
</dbReference>
<proteinExistence type="predicted"/>
<dbReference type="Pfam" id="PF04802">
    <property type="entry name" value="PP4R3"/>
    <property type="match status" value="1"/>
</dbReference>
<feature type="compositionally biased region" description="Polar residues" evidence="3">
    <location>
        <begin position="353"/>
        <end position="364"/>
    </location>
</feature>
<dbReference type="PANTHER" id="PTHR23318:SF0">
    <property type="entry name" value="SERINE_THREONINE-PROTEIN PHOSPHATASE 4 REGULATORY SUBUNIT 3"/>
    <property type="match status" value="1"/>
</dbReference>
<feature type="compositionally biased region" description="Polar residues" evidence="3">
    <location>
        <begin position="332"/>
        <end position="341"/>
    </location>
</feature>
<feature type="domain" description="Serine/threonine-protein phosphatase 4 regulatory subunit 3-like central" evidence="4">
    <location>
        <begin position="1"/>
        <end position="281"/>
    </location>
</feature>
<feature type="compositionally biased region" description="Acidic residues" evidence="3">
    <location>
        <begin position="314"/>
        <end position="327"/>
    </location>
</feature>
<dbReference type="InterPro" id="IPR016024">
    <property type="entry name" value="ARM-type_fold"/>
</dbReference>
<accession>A0A914XPP9</accession>
<evidence type="ECO:0000256" key="2">
    <source>
        <dbReference type="ARBA" id="ARBA00023242"/>
    </source>
</evidence>
<evidence type="ECO:0000259" key="4">
    <source>
        <dbReference type="Pfam" id="PF04802"/>
    </source>
</evidence>
<feature type="region of interest" description="Disordered" evidence="3">
    <location>
        <begin position="284"/>
        <end position="367"/>
    </location>
</feature>
<keyword evidence="5" id="KW-1185">Reference proteome</keyword>
<dbReference type="GO" id="GO:0006974">
    <property type="term" value="P:DNA damage response"/>
    <property type="evidence" value="ECO:0007669"/>
    <property type="project" value="TreeGrafter"/>
</dbReference>
<evidence type="ECO:0000256" key="1">
    <source>
        <dbReference type="ARBA" id="ARBA00004123"/>
    </source>
</evidence>
<feature type="compositionally biased region" description="Polar residues" evidence="3">
    <location>
        <begin position="389"/>
        <end position="398"/>
    </location>
</feature>
<dbReference type="AlphaFoldDB" id="A0A914XPP9"/>
<dbReference type="InterPro" id="IPR051137">
    <property type="entry name" value="PP4R3-like"/>
</dbReference>
<dbReference type="Proteomes" id="UP000887566">
    <property type="component" value="Unplaced"/>
</dbReference>
<feature type="region of interest" description="Disordered" evidence="3">
    <location>
        <begin position="381"/>
        <end position="404"/>
    </location>
</feature>
<dbReference type="InterPro" id="IPR011989">
    <property type="entry name" value="ARM-like"/>
</dbReference>
<dbReference type="SUPFAM" id="SSF48371">
    <property type="entry name" value="ARM repeat"/>
    <property type="match status" value="1"/>
</dbReference>
<comment type="subcellular location">
    <subcellularLocation>
        <location evidence="1">Nucleus</location>
    </subcellularLocation>
</comment>
<protein>
    <submittedName>
        <fullName evidence="6">Serine/threonine-protein phosphatase 4 regulatory subunit 3-like central domain-containing protein</fullName>
    </submittedName>
</protein>
<dbReference type="Gene3D" id="1.25.10.10">
    <property type="entry name" value="Leucine-rich Repeat Variant"/>
    <property type="match status" value="1"/>
</dbReference>
<evidence type="ECO:0000313" key="5">
    <source>
        <dbReference type="Proteomes" id="UP000887566"/>
    </source>
</evidence>
<reference evidence="6" key="1">
    <citation type="submission" date="2022-11" db="UniProtKB">
        <authorList>
            <consortium name="WormBaseParasite"/>
        </authorList>
    </citation>
    <scope>IDENTIFICATION</scope>
</reference>
<name>A0A914XPP9_9BILA</name>
<organism evidence="5 6">
    <name type="scientific">Plectus sambesii</name>
    <dbReference type="NCBI Taxonomy" id="2011161"/>
    <lineage>
        <taxon>Eukaryota</taxon>
        <taxon>Metazoa</taxon>
        <taxon>Ecdysozoa</taxon>
        <taxon>Nematoda</taxon>
        <taxon>Chromadorea</taxon>
        <taxon>Plectida</taxon>
        <taxon>Plectina</taxon>
        <taxon>Plectoidea</taxon>
        <taxon>Plectidae</taxon>
        <taxon>Plectus</taxon>
    </lineage>
</organism>